<dbReference type="Proteomes" id="UP000593567">
    <property type="component" value="Unassembled WGS sequence"/>
</dbReference>
<evidence type="ECO:0000313" key="2">
    <source>
        <dbReference type="Proteomes" id="UP000593567"/>
    </source>
</evidence>
<sequence length="580" mass="66859">MFLLQCHALYNSVAVRSQNSETDWSLKAFQVQQMFWKDKVTLSYEEQKQITQSLSTHLQETRTIIRQNLATADSTVKKFATLPEAEFNLDTELLSHFYESISEISSRCTNRMVELSRRVFNYCVNAWKYFEDYVTKETALNFPEKALQLIERETKSDLQETWNSVKALIYLLFQKREHKAALAYCEAIQLRTERCDNYKLTEDRRLLPSDVLDYIAAANIYLDNHQTALAAYTESLSIRESILVSNHELIGLANYNLGRCYRVQHDYDQARVFLMKALTICSKSKKVSTSGVMSGVEVLDSIKTPTVMLTYIVWNLGQLYRDCKLYEMSVAYLDKTKSMFLELYGSDAYHRNITDIYYTLAQVLDKLGQTKQADRYYRTSMTVITQLFSQGNMEKVQRLHNLERKSDIDANSALEYYKFILDTFLELPGYKEPHPTSANVLKHYGLHMINVKQYELAGKTLRLSCEMYEQSSKNDWLSMDLAGALSFLAMCQWKSGDIAKAISTYTQSLELLMPVSGKAALLNLAEIEKQLGELYQSENEADRARHHLLAARTNFLLAWGSDAHPMSLEVEEMLHSLPSL</sequence>
<dbReference type="AlphaFoldDB" id="A0A7J7KH93"/>
<dbReference type="Pfam" id="PF13176">
    <property type="entry name" value="TPR_7"/>
    <property type="match status" value="1"/>
</dbReference>
<keyword evidence="2" id="KW-1185">Reference proteome</keyword>
<dbReference type="Pfam" id="PF13424">
    <property type="entry name" value="TPR_12"/>
    <property type="match status" value="1"/>
</dbReference>
<dbReference type="PANTHER" id="PTHR19959:SF119">
    <property type="entry name" value="FUNGAL LIPASE-LIKE DOMAIN-CONTAINING PROTEIN"/>
    <property type="match status" value="1"/>
</dbReference>
<gene>
    <name evidence="1" type="ORF">EB796_004444</name>
</gene>
<proteinExistence type="predicted"/>
<dbReference type="Pfam" id="PF13181">
    <property type="entry name" value="TPR_8"/>
    <property type="match status" value="1"/>
</dbReference>
<dbReference type="SMART" id="SM00028">
    <property type="entry name" value="TPR"/>
    <property type="match status" value="4"/>
</dbReference>
<dbReference type="OrthoDB" id="5986190at2759"/>
<dbReference type="Gene3D" id="1.25.40.10">
    <property type="entry name" value="Tetratricopeptide repeat domain"/>
    <property type="match status" value="3"/>
</dbReference>
<dbReference type="InterPro" id="IPR019734">
    <property type="entry name" value="TPR_rpt"/>
</dbReference>
<evidence type="ECO:0000313" key="1">
    <source>
        <dbReference type="EMBL" id="KAF6037254.1"/>
    </source>
</evidence>
<dbReference type="EMBL" id="VXIV02000597">
    <property type="protein sequence ID" value="KAF6037254.1"/>
    <property type="molecule type" value="Genomic_DNA"/>
</dbReference>
<comment type="caution">
    <text evidence="1">The sequence shown here is derived from an EMBL/GenBank/DDBJ whole genome shotgun (WGS) entry which is preliminary data.</text>
</comment>
<protein>
    <submittedName>
        <fullName evidence="1">Uncharacterized protein</fullName>
    </submittedName>
</protein>
<dbReference type="SUPFAM" id="SSF48452">
    <property type="entry name" value="TPR-like"/>
    <property type="match status" value="2"/>
</dbReference>
<dbReference type="PANTHER" id="PTHR19959">
    <property type="entry name" value="KINESIN LIGHT CHAIN"/>
    <property type="match status" value="1"/>
</dbReference>
<reference evidence="1" key="1">
    <citation type="submission" date="2020-06" db="EMBL/GenBank/DDBJ databases">
        <title>Draft genome of Bugula neritina, a colonial animal packing powerful symbionts and potential medicines.</title>
        <authorList>
            <person name="Rayko M."/>
        </authorList>
    </citation>
    <scope>NUCLEOTIDE SEQUENCE [LARGE SCALE GENOMIC DNA]</scope>
    <source>
        <strain evidence="1">Kwan_BN1</strain>
    </source>
</reference>
<organism evidence="1 2">
    <name type="scientific">Bugula neritina</name>
    <name type="common">Brown bryozoan</name>
    <name type="synonym">Sertularia neritina</name>
    <dbReference type="NCBI Taxonomy" id="10212"/>
    <lineage>
        <taxon>Eukaryota</taxon>
        <taxon>Metazoa</taxon>
        <taxon>Spiralia</taxon>
        <taxon>Lophotrochozoa</taxon>
        <taxon>Bryozoa</taxon>
        <taxon>Gymnolaemata</taxon>
        <taxon>Cheilostomatida</taxon>
        <taxon>Flustrina</taxon>
        <taxon>Buguloidea</taxon>
        <taxon>Bugulidae</taxon>
        <taxon>Bugula</taxon>
    </lineage>
</organism>
<dbReference type="InterPro" id="IPR011990">
    <property type="entry name" value="TPR-like_helical_dom_sf"/>
</dbReference>
<accession>A0A7J7KH93</accession>
<name>A0A7J7KH93_BUGNE</name>